<feature type="compositionally biased region" description="Basic and acidic residues" evidence="8">
    <location>
        <begin position="852"/>
        <end position="869"/>
    </location>
</feature>
<feature type="compositionally biased region" description="Basic and acidic residues" evidence="8">
    <location>
        <begin position="36"/>
        <end position="106"/>
    </location>
</feature>
<dbReference type="PANTHER" id="PTHR34174:SF1">
    <property type="entry name" value="CENTRIOLAR AND CILIOGENESIS-ASSOCIATED PROTEIN HYLS1"/>
    <property type="match status" value="1"/>
</dbReference>
<evidence type="ECO:0000313" key="10">
    <source>
        <dbReference type="Proteomes" id="UP000000437"/>
    </source>
</evidence>
<evidence type="ECO:0000313" key="12">
    <source>
        <dbReference type="ZFIN" id="ZDB-GENE-141222-88"/>
    </source>
</evidence>
<dbReference type="CTD" id="219844"/>
<organism evidence="10 11">
    <name type="scientific">Danio rerio</name>
    <name type="common">Zebrafish</name>
    <name type="synonym">Brachydanio rerio</name>
    <dbReference type="NCBI Taxonomy" id="7955"/>
    <lineage>
        <taxon>Eukaryota</taxon>
        <taxon>Metazoa</taxon>
        <taxon>Chordata</taxon>
        <taxon>Craniata</taxon>
        <taxon>Vertebrata</taxon>
        <taxon>Euteleostomi</taxon>
        <taxon>Actinopterygii</taxon>
        <taxon>Neopterygii</taxon>
        <taxon>Teleostei</taxon>
        <taxon>Ostariophysi</taxon>
        <taxon>Cypriniformes</taxon>
        <taxon>Danionidae</taxon>
        <taxon>Danioninae</taxon>
        <taxon>Danio</taxon>
    </lineage>
</organism>
<dbReference type="InterPro" id="IPR052319">
    <property type="entry name" value="Centriolar_ciliogenesis_assoc"/>
</dbReference>
<gene>
    <name evidence="11 12" type="primary">hyls1</name>
</gene>
<evidence type="ECO:0000256" key="3">
    <source>
        <dbReference type="ARBA" id="ARBA00010091"/>
    </source>
</evidence>
<feature type="compositionally biased region" description="Basic and acidic residues" evidence="8">
    <location>
        <begin position="158"/>
        <end position="167"/>
    </location>
</feature>
<feature type="compositionally biased region" description="Basic and acidic residues" evidence="8">
    <location>
        <begin position="486"/>
        <end position="508"/>
    </location>
</feature>
<dbReference type="OrthoDB" id="6343432at2759"/>
<feature type="compositionally biased region" description="Basic and acidic residues" evidence="8">
    <location>
        <begin position="406"/>
        <end position="436"/>
    </location>
</feature>
<keyword evidence="5" id="KW-0970">Cilium biogenesis/degradation</keyword>
<evidence type="ECO:0000256" key="7">
    <source>
        <dbReference type="ARBA" id="ARBA00023273"/>
    </source>
</evidence>
<feature type="compositionally biased region" description="Acidic residues" evidence="8">
    <location>
        <begin position="335"/>
        <end position="361"/>
    </location>
</feature>
<dbReference type="FunCoup" id="A0A8M3AXF2">
    <property type="interactions" value="36"/>
</dbReference>
<dbReference type="RefSeq" id="XP_009304140.1">
    <property type="nucleotide sequence ID" value="XM_009305865.5"/>
</dbReference>
<feature type="compositionally biased region" description="Polar residues" evidence="8">
    <location>
        <begin position="921"/>
        <end position="930"/>
    </location>
</feature>
<keyword evidence="4" id="KW-0963">Cytoplasm</keyword>
<evidence type="ECO:0000256" key="2">
    <source>
        <dbReference type="ARBA" id="ARBA00004138"/>
    </source>
</evidence>
<feature type="compositionally biased region" description="Acidic residues" evidence="8">
    <location>
        <begin position="221"/>
        <end position="230"/>
    </location>
</feature>
<accession>A0A8M3AXF2</accession>
<dbReference type="GO" id="GO:0097730">
    <property type="term" value="C:non-motile cilium"/>
    <property type="evidence" value="ECO:0000318"/>
    <property type="project" value="GO_Central"/>
</dbReference>
<evidence type="ECO:0000256" key="6">
    <source>
        <dbReference type="ARBA" id="ARBA00023212"/>
    </source>
</evidence>
<feature type="compositionally biased region" description="Acidic residues" evidence="8">
    <location>
        <begin position="377"/>
        <end position="395"/>
    </location>
</feature>
<feature type="compositionally biased region" description="Acidic residues" evidence="8">
    <location>
        <begin position="182"/>
        <end position="213"/>
    </location>
</feature>
<feature type="compositionally biased region" description="Basic and acidic residues" evidence="8">
    <location>
        <begin position="325"/>
        <end position="334"/>
    </location>
</feature>
<feature type="region of interest" description="Disordered" evidence="8">
    <location>
        <begin position="850"/>
        <end position="871"/>
    </location>
</feature>
<feature type="region of interest" description="Disordered" evidence="8">
    <location>
        <begin position="902"/>
        <end position="956"/>
    </location>
</feature>
<dbReference type="KEGG" id="dre:100147862"/>
<feature type="compositionally biased region" description="Acidic residues" evidence="8">
    <location>
        <begin position="260"/>
        <end position="273"/>
    </location>
</feature>
<dbReference type="GO" id="GO:0005814">
    <property type="term" value="C:centriole"/>
    <property type="evidence" value="ECO:0000318"/>
    <property type="project" value="GO_Central"/>
</dbReference>
<comment type="subcellular location">
    <subcellularLocation>
        <location evidence="2">Cell projection</location>
        <location evidence="2">Cilium</location>
    </subcellularLocation>
    <subcellularLocation>
        <location evidence="1">Cytoplasm</location>
        <location evidence="1">Cytoskeleton</location>
        <location evidence="1">Microtubule organizing center</location>
        <location evidence="1">Centrosome</location>
        <location evidence="1">Centriole</location>
    </subcellularLocation>
</comment>
<name>A0A8M3AXF2_DANRE</name>
<evidence type="ECO:0000256" key="5">
    <source>
        <dbReference type="ARBA" id="ARBA00022794"/>
    </source>
</evidence>
<dbReference type="PANTHER" id="PTHR34174">
    <property type="entry name" value="HYDROLETHALUS SYNDROME PROTEIN 1"/>
    <property type="match status" value="1"/>
</dbReference>
<dbReference type="ZFIN" id="ZDB-GENE-141222-88">
    <property type="gene designation" value="hyls1"/>
</dbReference>
<feature type="compositionally biased region" description="Basic and acidic residues" evidence="8">
    <location>
        <begin position="517"/>
        <end position="529"/>
    </location>
</feature>
<dbReference type="GlyGen" id="A0A8M3AXF2">
    <property type="glycosylation" value="1 site"/>
</dbReference>
<dbReference type="Proteomes" id="UP000000437">
    <property type="component" value="Chromosome 11"/>
</dbReference>
<comment type="similarity">
    <text evidence="3">Belongs to the HYLS1 family.</text>
</comment>
<feature type="region of interest" description="Disordered" evidence="8">
    <location>
        <begin position="1"/>
        <end position="652"/>
    </location>
</feature>
<keyword evidence="7" id="KW-0966">Cell projection</keyword>
<feature type="compositionally biased region" description="Basic and acidic residues" evidence="8">
    <location>
        <begin position="580"/>
        <end position="615"/>
    </location>
</feature>
<dbReference type="AlphaFoldDB" id="A0A8M3AXF2"/>
<feature type="compositionally biased region" description="Polar residues" evidence="8">
    <location>
        <begin position="799"/>
        <end position="819"/>
    </location>
</feature>
<feature type="compositionally biased region" description="Basic and acidic residues" evidence="8">
    <location>
        <begin position="366"/>
        <end position="376"/>
    </location>
</feature>
<evidence type="ECO:0000259" key="9">
    <source>
        <dbReference type="Pfam" id="PF15311"/>
    </source>
</evidence>
<dbReference type="AGR" id="ZFIN:ZDB-GENE-141222-88"/>
<proteinExistence type="inferred from homology"/>
<feature type="compositionally biased region" description="Basic and acidic residues" evidence="8">
    <location>
        <begin position="231"/>
        <end position="244"/>
    </location>
</feature>
<feature type="compositionally biased region" description="Acidic residues" evidence="8">
    <location>
        <begin position="118"/>
        <end position="157"/>
    </location>
</feature>
<feature type="region of interest" description="Disordered" evidence="8">
    <location>
        <begin position="689"/>
        <end position="724"/>
    </location>
</feature>
<feature type="compositionally biased region" description="Acidic residues" evidence="8">
    <location>
        <begin position="294"/>
        <end position="324"/>
    </location>
</feature>
<evidence type="ECO:0000256" key="8">
    <source>
        <dbReference type="SAM" id="MobiDB-lite"/>
    </source>
</evidence>
<evidence type="ECO:0000256" key="1">
    <source>
        <dbReference type="ARBA" id="ARBA00004114"/>
    </source>
</evidence>
<dbReference type="InterPro" id="IPR027918">
    <property type="entry name" value="HYLS1_C_dom"/>
</dbReference>
<sequence length="1052" mass="122831">MYKAFESRLENESNEDEASLSSSFWTDRESEEENEKDYVKKENKRTEKRPERDSKDEQDNKERTMHKNLDSEDDKEKRMEQFTKAIQEKGDEKQSKEEKNVKEVKSKGNMSKEAGKSEEEESEEENASSEEEKESEEEEDESSEENEDENEEEEESKEENKGGKEQESEHEEFELYELQKEIDDDSEESEVEESEEEEDGKEFEDKEEQSEVEEGGKESEEKEECEEEEMVERSEASKKEKSQEEEKEQESEEEKKERDLDETEEQSDVEEEGKESVEKEESGEELTGERSQEENSEQESEEGEEGSQDEEEEEFSEEEPEDSEKEEKEEKFFGEDDIQNEEEEKKEDSKEEEESQEEEPEFYFCEQRKRNERKDEEEPEKEVTEDELNSEEEGESFSGGNTEENEEKKNEIDNSEGEKDHANEQDKLYSKEDLNSEGRLTGIDSDMDEKINNLSRKKSTGGSGEENYTFSEEEGEYEGDNLCFASEDHEGIKGKADIDKSFLMKESTENSESEGSENSKQREPNKNNEEELTEEERECFIKDCTEENIGSNNKEEGICEGNGNHVKEKRQYLSDDYDEEIKLRKSEEKINNKDLVKNVPGADEHDSEAEGEKRQSNSAEQDDEQKKSKWFFDGPVEEEERQDRNSWMSDDDDYDYVTVVSGQSEKEEDNYTWGQELKLKKGTRDMGVGDVHESLGSPAASILTSGYGTYRPDSSKYGDPEEVDYRDDCTVAGLEEENESVLYDIDYEDNSSLLWFKENLTTDGRGPTESPDGRQIVVAQQSHDGFKDNKPQFPDLPSQAEQHQSPAKNDNATEESSSQNVAYFNEGLELEALRYSLDHPFNLRHRRGRVQKRPEERQYHGGYDEEHQRRKETRVRAYAGCLGTVSELEERLDQMRIPTSRVHYDSESEETESYTDRTSSVTEESSSAFQQYIRGMTRSHSESDIRPRPKSFIRPVFDHPHTRNLKKTDPVAKYLQYKQEWEMFKPPGEKSRKELHWAIREQLMYQPPPPRPQKTFIPNNYVVPTEKKRSALRWEIRHDLAHCIIPAKISYP</sequence>
<dbReference type="Pfam" id="PF15311">
    <property type="entry name" value="HYLS1_C"/>
    <property type="match status" value="1"/>
</dbReference>
<evidence type="ECO:0000313" key="11">
    <source>
        <dbReference type="RefSeq" id="XP_009304140.1"/>
    </source>
</evidence>
<feature type="compositionally biased region" description="Basic and acidic residues" evidence="8">
    <location>
        <begin position="1"/>
        <end position="11"/>
    </location>
</feature>
<keyword evidence="6" id="KW-0206">Cytoskeleton</keyword>
<protein>
    <submittedName>
        <fullName evidence="11">Uncharacterized protein hyls1 isoform X1</fullName>
    </submittedName>
</protein>
<dbReference type="GO" id="GO:0060271">
    <property type="term" value="P:cilium assembly"/>
    <property type="evidence" value="ECO:0000318"/>
    <property type="project" value="GO_Central"/>
</dbReference>
<reference evidence="11" key="1">
    <citation type="submission" date="2025-08" db="UniProtKB">
        <authorList>
            <consortium name="RefSeq"/>
        </authorList>
    </citation>
    <scope>IDENTIFICATION</scope>
    <source>
        <strain evidence="11">Tuebingen</strain>
        <tissue evidence="11">Fibroblasts and whole tissue</tissue>
    </source>
</reference>
<dbReference type="GeneID" id="100147862"/>
<feature type="domain" description="Centriolar and ciliogenesis-associated protein HYLS1 C-terminal" evidence="9">
    <location>
        <begin position="953"/>
        <end position="1041"/>
    </location>
</feature>
<evidence type="ECO:0000256" key="4">
    <source>
        <dbReference type="ARBA" id="ARBA00022490"/>
    </source>
</evidence>
<feature type="region of interest" description="Disordered" evidence="8">
    <location>
        <begin position="760"/>
        <end position="819"/>
    </location>
</feature>
<keyword evidence="10" id="KW-1185">Reference proteome</keyword>